<dbReference type="InterPro" id="IPR001932">
    <property type="entry name" value="PPM-type_phosphatase-like_dom"/>
</dbReference>
<evidence type="ECO:0000259" key="3">
    <source>
        <dbReference type="PROSITE" id="PS50113"/>
    </source>
</evidence>
<evidence type="ECO:0000256" key="1">
    <source>
        <dbReference type="ARBA" id="ARBA00022801"/>
    </source>
</evidence>
<dbReference type="NCBIfam" id="TIGR00229">
    <property type="entry name" value="sensory_box"/>
    <property type="match status" value="1"/>
</dbReference>
<dbReference type="InterPro" id="IPR036513">
    <property type="entry name" value="STAS_dom_sf"/>
</dbReference>
<evidence type="ECO:0000313" key="5">
    <source>
        <dbReference type="EMBL" id="MDR7274895.1"/>
    </source>
</evidence>
<dbReference type="RefSeq" id="WP_310365170.1">
    <property type="nucleotide sequence ID" value="NZ_JAVDYB010000001.1"/>
</dbReference>
<dbReference type="Proteomes" id="UP001183643">
    <property type="component" value="Unassembled WGS sequence"/>
</dbReference>
<dbReference type="PROSITE" id="PS51746">
    <property type="entry name" value="PPM_2"/>
    <property type="match status" value="1"/>
</dbReference>
<dbReference type="PANTHER" id="PTHR43156:SF2">
    <property type="entry name" value="STAGE II SPORULATION PROTEIN E"/>
    <property type="match status" value="1"/>
</dbReference>
<dbReference type="CDD" id="cd07043">
    <property type="entry name" value="STAS_anti-anti-sigma_factors"/>
    <property type="match status" value="1"/>
</dbReference>
<dbReference type="Pfam" id="PF13581">
    <property type="entry name" value="HATPase_c_2"/>
    <property type="match status" value="1"/>
</dbReference>
<dbReference type="InterPro" id="IPR036457">
    <property type="entry name" value="PPM-type-like_dom_sf"/>
</dbReference>
<sequence length="658" mass="70289">MHGEQADDLDGTTGDAETVRRAFEAMPVIMIEYAGRDHTVAAINAAFRRISGHEHDALVGKPVREALPELAGQQVYEMFDEVYATGREQVAREWRLQIPPGPDGEQREIFLDFHLFPVRDANGAVVGQRAFATDVTSRVIERQAARERAAAAERRYEQARDVINALQRQLLPPGLPVLPAVRIAGTYLLADTETAAGGDWFDAVPLPDGRVALVVGDVVGHGVAASATMGQLRAVLQDRLDETGDILAAIGAADRMTGRTPAAHAATVCVAVLDPVDGTLTWCSAGHPPPLVVDADTARFLTAPPTGPLGTGARYALATDRLKPAEMVLLYSDGIIERPGREPAAATVELSRVAMDAVAGRGPDAGELSAVERACTHVLELLVRRTGHTDDITLLAAQRRTPPAPLHVTGPAAPDTARAARAATRRWLAAHETGERDRVALAHAVTELVTNAFEHARPDTGDATVTVTAELRDDGEATVCVADDGRWRTRARPGDERFRADHGLGLAMTARFADHLDVDRGERGTTVTLRRRLSRPARLLTTDEINHGRPGDAEPPAEVMVIVDQPHAARSRVAVHGPLDTDTVSALGAELDRLTLGGTHELTVDLTGVTHLASAAIARLYRGGRQAHPLRLYAPAGSVAHHVLSLVDLPHATTDPDA</sequence>
<dbReference type="SUPFAM" id="SSF52091">
    <property type="entry name" value="SpoIIaa-like"/>
    <property type="match status" value="1"/>
</dbReference>
<evidence type="ECO:0000256" key="2">
    <source>
        <dbReference type="SAM" id="Coils"/>
    </source>
</evidence>
<evidence type="ECO:0000313" key="6">
    <source>
        <dbReference type="Proteomes" id="UP001183643"/>
    </source>
</evidence>
<keyword evidence="6" id="KW-1185">Reference proteome</keyword>
<gene>
    <name evidence="5" type="ORF">J2S41_001673</name>
</gene>
<dbReference type="SUPFAM" id="SSF81606">
    <property type="entry name" value="PP2C-like"/>
    <property type="match status" value="1"/>
</dbReference>
<dbReference type="Pfam" id="PF07228">
    <property type="entry name" value="SpoIIE"/>
    <property type="match status" value="1"/>
</dbReference>
<keyword evidence="2" id="KW-0175">Coiled coil</keyword>
<dbReference type="SUPFAM" id="SSF55785">
    <property type="entry name" value="PYP-like sensor domain (PAS domain)"/>
    <property type="match status" value="1"/>
</dbReference>
<dbReference type="InterPro" id="IPR013656">
    <property type="entry name" value="PAS_4"/>
</dbReference>
<dbReference type="PANTHER" id="PTHR43156">
    <property type="entry name" value="STAGE II SPORULATION PROTEIN E-RELATED"/>
    <property type="match status" value="1"/>
</dbReference>
<dbReference type="CDD" id="cd16936">
    <property type="entry name" value="HATPase_RsbW-like"/>
    <property type="match status" value="1"/>
</dbReference>
<dbReference type="PROSITE" id="PS50113">
    <property type="entry name" value="PAC"/>
    <property type="match status" value="1"/>
</dbReference>
<dbReference type="InterPro" id="IPR000014">
    <property type="entry name" value="PAS"/>
</dbReference>
<dbReference type="InterPro" id="IPR000700">
    <property type="entry name" value="PAS-assoc_C"/>
</dbReference>
<dbReference type="AlphaFoldDB" id="A0AAE3YK13"/>
<name>A0AAE3YK13_9ACTN</name>
<dbReference type="SUPFAM" id="SSF55874">
    <property type="entry name" value="ATPase domain of HSP90 chaperone/DNA topoisomerase II/histidine kinase"/>
    <property type="match status" value="1"/>
</dbReference>
<keyword evidence="1" id="KW-0378">Hydrolase</keyword>
<dbReference type="InterPro" id="IPR036890">
    <property type="entry name" value="HATPase_C_sf"/>
</dbReference>
<dbReference type="InterPro" id="IPR003594">
    <property type="entry name" value="HATPase_dom"/>
</dbReference>
<dbReference type="Gene3D" id="3.30.450.20">
    <property type="entry name" value="PAS domain"/>
    <property type="match status" value="1"/>
</dbReference>
<feature type="domain" description="PPM-type phosphatase" evidence="4">
    <location>
        <begin position="180"/>
        <end position="399"/>
    </location>
</feature>
<protein>
    <submittedName>
        <fullName evidence="5">PAS domain S-box-containing protein</fullName>
    </submittedName>
</protein>
<feature type="domain" description="PAC" evidence="3">
    <location>
        <begin position="92"/>
        <end position="147"/>
    </location>
</feature>
<feature type="coiled-coil region" evidence="2">
    <location>
        <begin position="142"/>
        <end position="169"/>
    </location>
</feature>
<dbReference type="SMART" id="SM00091">
    <property type="entry name" value="PAS"/>
    <property type="match status" value="1"/>
</dbReference>
<dbReference type="GO" id="GO:0016791">
    <property type="term" value="F:phosphatase activity"/>
    <property type="evidence" value="ECO:0007669"/>
    <property type="project" value="TreeGrafter"/>
</dbReference>
<dbReference type="CDD" id="cd00130">
    <property type="entry name" value="PAS"/>
    <property type="match status" value="1"/>
</dbReference>
<proteinExistence type="predicted"/>
<dbReference type="SMART" id="SM00387">
    <property type="entry name" value="HATPase_c"/>
    <property type="match status" value="1"/>
</dbReference>
<dbReference type="EMBL" id="JAVDYB010000001">
    <property type="protein sequence ID" value="MDR7274895.1"/>
    <property type="molecule type" value="Genomic_DNA"/>
</dbReference>
<dbReference type="SMART" id="SM00331">
    <property type="entry name" value="PP2C_SIG"/>
    <property type="match status" value="1"/>
</dbReference>
<evidence type="ECO:0000259" key="4">
    <source>
        <dbReference type="PROSITE" id="PS51746"/>
    </source>
</evidence>
<comment type="caution">
    <text evidence="5">The sequence shown here is derived from an EMBL/GenBank/DDBJ whole genome shotgun (WGS) entry which is preliminary data.</text>
</comment>
<dbReference type="Gene3D" id="3.30.750.24">
    <property type="entry name" value="STAS domain"/>
    <property type="match status" value="1"/>
</dbReference>
<dbReference type="InterPro" id="IPR052016">
    <property type="entry name" value="Bact_Sigma-Reg"/>
</dbReference>
<dbReference type="Pfam" id="PF08448">
    <property type="entry name" value="PAS_4"/>
    <property type="match status" value="1"/>
</dbReference>
<dbReference type="InterPro" id="IPR035965">
    <property type="entry name" value="PAS-like_dom_sf"/>
</dbReference>
<reference evidence="5" key="1">
    <citation type="submission" date="2023-07" db="EMBL/GenBank/DDBJ databases">
        <title>Sequencing the genomes of 1000 actinobacteria strains.</title>
        <authorList>
            <person name="Klenk H.-P."/>
        </authorList>
    </citation>
    <scope>NUCLEOTIDE SEQUENCE</scope>
    <source>
        <strain evidence="5">DSM 44707</strain>
    </source>
</reference>
<dbReference type="Gene3D" id="3.60.40.10">
    <property type="entry name" value="PPM-type phosphatase domain"/>
    <property type="match status" value="1"/>
</dbReference>
<accession>A0AAE3YK13</accession>
<dbReference type="Gene3D" id="3.30.565.10">
    <property type="entry name" value="Histidine kinase-like ATPase, C-terminal domain"/>
    <property type="match status" value="1"/>
</dbReference>
<organism evidence="5 6">
    <name type="scientific">Catenuloplanes atrovinosus</name>
    <dbReference type="NCBI Taxonomy" id="137266"/>
    <lineage>
        <taxon>Bacteria</taxon>
        <taxon>Bacillati</taxon>
        <taxon>Actinomycetota</taxon>
        <taxon>Actinomycetes</taxon>
        <taxon>Micromonosporales</taxon>
        <taxon>Micromonosporaceae</taxon>
        <taxon>Catenuloplanes</taxon>
    </lineage>
</organism>